<feature type="region of interest" description="Disordered" evidence="2">
    <location>
        <begin position="1"/>
        <end position="77"/>
    </location>
</feature>
<dbReference type="InterPro" id="IPR023246">
    <property type="entry name" value="AUTS2"/>
</dbReference>
<dbReference type="Proteomes" id="UP000472260">
    <property type="component" value="Unassembled WGS sequence"/>
</dbReference>
<organism evidence="3 4">
    <name type="scientific">Sinocyclocheilus anshuiensis</name>
    <dbReference type="NCBI Taxonomy" id="1608454"/>
    <lineage>
        <taxon>Eukaryota</taxon>
        <taxon>Metazoa</taxon>
        <taxon>Chordata</taxon>
        <taxon>Craniata</taxon>
        <taxon>Vertebrata</taxon>
        <taxon>Euteleostomi</taxon>
        <taxon>Actinopterygii</taxon>
        <taxon>Neopterygii</taxon>
        <taxon>Teleostei</taxon>
        <taxon>Ostariophysi</taxon>
        <taxon>Cypriniformes</taxon>
        <taxon>Cyprinidae</taxon>
        <taxon>Cyprininae</taxon>
        <taxon>Sinocyclocheilus</taxon>
    </lineage>
</organism>
<dbReference type="PANTHER" id="PTHR14429:SF5">
    <property type="entry name" value="AUTISM SUSCEPTIBILITY GENE 2 PROTEIN"/>
    <property type="match status" value="1"/>
</dbReference>
<keyword evidence="4" id="KW-1185">Reference proteome</keyword>
<protein>
    <submittedName>
        <fullName evidence="3">Si:dkey-33o22.1</fullName>
    </submittedName>
</protein>
<reference evidence="3" key="2">
    <citation type="submission" date="2025-09" db="UniProtKB">
        <authorList>
            <consortium name="Ensembl"/>
        </authorList>
    </citation>
    <scope>IDENTIFICATION</scope>
</reference>
<dbReference type="AlphaFoldDB" id="A0A671RQV8"/>
<evidence type="ECO:0000256" key="1">
    <source>
        <dbReference type="ARBA" id="ARBA00022553"/>
    </source>
</evidence>
<sequence>MDGPRCSGIRKKRKSRSVRDQEHVSNGIRNNHVRGTVLRFSSDSEREDSTNPSSSSRPRPPRRKRKESTSAEEDIIDGFSISGFMTLEALEKDMTLKPHERRQNQAGPLRKKKPGRVPNRLSMDLHKDRLNHNNHQHHHSDQENNPRLAHTHSKKKKHRPLKPGQNNCKDSDSESVSGESKPCIRSSSRDRLTDVSPIKSVHHLPN</sequence>
<dbReference type="Ensembl" id="ENSSANT00000091046.1">
    <property type="protein sequence ID" value="ENSSANP00000085666.1"/>
    <property type="gene ID" value="ENSSANG00000042506.1"/>
</dbReference>
<feature type="compositionally biased region" description="Basic residues" evidence="2">
    <location>
        <begin position="149"/>
        <end position="161"/>
    </location>
</feature>
<keyword evidence="1" id="KW-0597">Phosphoprotein</keyword>
<evidence type="ECO:0000313" key="4">
    <source>
        <dbReference type="Proteomes" id="UP000472260"/>
    </source>
</evidence>
<name>A0A671RQV8_9TELE</name>
<evidence type="ECO:0000256" key="2">
    <source>
        <dbReference type="SAM" id="MobiDB-lite"/>
    </source>
</evidence>
<feature type="compositionally biased region" description="Basic and acidic residues" evidence="2">
    <location>
        <begin position="93"/>
        <end position="103"/>
    </location>
</feature>
<accession>A0A671RQV8</accession>
<feature type="region of interest" description="Disordered" evidence="2">
    <location>
        <begin position="93"/>
        <end position="206"/>
    </location>
</feature>
<feature type="compositionally biased region" description="Polar residues" evidence="2">
    <location>
        <begin position="164"/>
        <end position="178"/>
    </location>
</feature>
<evidence type="ECO:0000313" key="3">
    <source>
        <dbReference type="Ensembl" id="ENSSANP00000085666.1"/>
    </source>
</evidence>
<dbReference type="PANTHER" id="PTHR14429">
    <property type="entry name" value="FIBROSIN FAMILY MEMBER"/>
    <property type="match status" value="1"/>
</dbReference>
<proteinExistence type="predicted"/>
<reference evidence="3" key="1">
    <citation type="submission" date="2025-08" db="UniProtKB">
        <authorList>
            <consortium name="Ensembl"/>
        </authorList>
    </citation>
    <scope>IDENTIFICATION</scope>
</reference>